<accession>A0A1J5S221</accession>
<sequence length="275" mass="30044">MARKIIIMLGGLLATWIALSAAPAQALEDSRVCGAETIRQERATGIPDRLLHAISLVESGRWSDQRRETIAWPWTIMAEGQGRFLPSKAAAIAEVRALQARGVRNIDVGCMQVNLQAHPDAFATLDEAFDPASNVAYAARFLLGLYQSTHNWPTAGAYYHSQTPSEAAPYKAKLLATWNQMKGHGEDRLQLAAFSSRDNQPPMGLYMPALAQAAFREPAPARAAAPRLHGVTVQPSKAEVRSLAERAEAKRIADAYRKARIAEYEMHKAHPAAKG</sequence>
<dbReference type="AlphaFoldDB" id="A0A1J5S221"/>
<evidence type="ECO:0000313" key="1">
    <source>
        <dbReference type="EMBL" id="OIR02059.1"/>
    </source>
</evidence>
<gene>
    <name evidence="1" type="ORF">GALL_159180</name>
</gene>
<protein>
    <submittedName>
        <fullName evidence="1">Uncharacterized protein</fullName>
    </submittedName>
</protein>
<dbReference type="EMBL" id="MLJW01000078">
    <property type="protein sequence ID" value="OIR02059.1"/>
    <property type="molecule type" value="Genomic_DNA"/>
</dbReference>
<dbReference type="Gene3D" id="1.10.530.10">
    <property type="match status" value="1"/>
</dbReference>
<comment type="caution">
    <text evidence="1">The sequence shown here is derived from an EMBL/GenBank/DDBJ whole genome shotgun (WGS) entry which is preliminary data.</text>
</comment>
<proteinExistence type="predicted"/>
<dbReference type="InterPro" id="IPR023346">
    <property type="entry name" value="Lysozyme-like_dom_sf"/>
</dbReference>
<reference evidence="1" key="1">
    <citation type="submission" date="2016-10" db="EMBL/GenBank/DDBJ databases">
        <title>Sequence of Gallionella enrichment culture.</title>
        <authorList>
            <person name="Poehlein A."/>
            <person name="Muehling M."/>
            <person name="Daniel R."/>
        </authorList>
    </citation>
    <scope>NUCLEOTIDE SEQUENCE</scope>
</reference>
<dbReference type="SUPFAM" id="SSF53955">
    <property type="entry name" value="Lysozyme-like"/>
    <property type="match status" value="1"/>
</dbReference>
<name>A0A1J5S221_9ZZZZ</name>
<organism evidence="1">
    <name type="scientific">mine drainage metagenome</name>
    <dbReference type="NCBI Taxonomy" id="410659"/>
    <lineage>
        <taxon>unclassified sequences</taxon>
        <taxon>metagenomes</taxon>
        <taxon>ecological metagenomes</taxon>
    </lineage>
</organism>